<name>A0AAJ5F311_9DEIO</name>
<dbReference type="GO" id="GO:0006508">
    <property type="term" value="P:proteolysis"/>
    <property type="evidence" value="ECO:0007669"/>
    <property type="project" value="UniProtKB-KW"/>
</dbReference>
<sequence length="929" mass="100583">MSVRFSQKALSRQALFLTLALLTGGVASAQTAPAATPASTAQAQPALPAGVTFVTEVEGIREYRLRNGLRVLLFPDTSKTTFTLNVTYLVGSKNENYGETGMAHLLEHMLFKGTPTSGNILENLGKRGADFNGTTSEDRTNYFETLTNTGDNLAWAVKMEADRMTHSKISGDDLKTEMTVVRNEFESGENSPFALLYKQVRSVAYDWHNYGNTAIGNRSDVENVPVDRLKAFYQKYYQPDNAVVTLAGNFDPGQALGLIAAEFGPLRKPWRTLPPLYTVEPAQDGERSVTVRRVGDQQIILAAYHMPSVRHPDMPALLVLDQILADEPAGRLYKALVQTKQATAIGSLTNSADDPGLLMYAAVLGKDDNTAPAQATLLSTLENASKTPFTEEDVARVRTRVVSGYEQLLAKPETVGLALSEYIAAGDWRLLFKLRDELEKVTPAAVQRVAATYLKPTNRTLGLFVPTAQPDRVIVGQAPSAAELLKGYQGRAALAAGETIPPEPAALEARVIREKVAGADVALLPKKTRGERVEFVLSLDFGNPDTARSGQDAADFIAPLLTRGSKDLTRQQLNDRLEALKTQLQVDGGATGVTLTLSTDRTHLPEALALVRKVLREPVFPQADFEEIKKAALDDLEAGRNEPQAVAGRALARVFMQPGAKHGDLGYARTLDEAIADTRAVTLAQVQDYYRKVWGAARAQVAVVGDFDPQTIRAALPELLGGFSSGVPYQRVVLPLTTPKAQDLVLNVPDKANAVYVARLNFPLRDDSPDYPALAVAMRVFGAGTDSRLFNRLRQKEGLSYGAGGSVNVSSEDPKASFSTYAIFNPGVTGKVAAAMREELGLALQKGFTAQEIEAAKSALLQEARVARSEDANVASSLARQLYLGRTYTFTADFEARLKAVTPQMAQDALRKYVDPANLVVVRAGTFGK</sequence>
<protein>
    <submittedName>
        <fullName evidence="7">Insulinase family protein</fullName>
    </submittedName>
    <submittedName>
        <fullName evidence="6">Zinc protease</fullName>
        <ecNumber evidence="6">3.4.24.-</ecNumber>
    </submittedName>
</protein>
<proteinExistence type="inferred from homology"/>
<dbReference type="PANTHER" id="PTHR11851:SF49">
    <property type="entry name" value="MITOCHONDRIAL-PROCESSING PEPTIDASE SUBUNIT ALPHA"/>
    <property type="match status" value="1"/>
</dbReference>
<reference evidence="7 8" key="1">
    <citation type="submission" date="2019-04" db="EMBL/GenBank/DDBJ databases">
        <title>Deinococcus metalilatus MA1002 mutant No.5.</title>
        <authorList>
            <person name="Park W."/>
            <person name="Park C."/>
        </authorList>
    </citation>
    <scope>NUCLEOTIDE SEQUENCE [LARGE SCALE GENOMIC DNA]</scope>
    <source>
        <strain evidence="7 8">MA1002-m5</strain>
    </source>
</reference>
<dbReference type="InterPro" id="IPR011249">
    <property type="entry name" value="Metalloenz_LuxS/M16"/>
</dbReference>
<keyword evidence="9" id="KW-1185">Reference proteome</keyword>
<comment type="similarity">
    <text evidence="1 2">Belongs to the peptidase M16 family.</text>
</comment>
<keyword evidence="3" id="KW-0732">Signal</keyword>
<evidence type="ECO:0000259" key="5">
    <source>
        <dbReference type="Pfam" id="PF05193"/>
    </source>
</evidence>
<feature type="chain" id="PRO_5042599614" evidence="3">
    <location>
        <begin position="30"/>
        <end position="929"/>
    </location>
</feature>
<dbReference type="PROSITE" id="PS00143">
    <property type="entry name" value="INSULINASE"/>
    <property type="match status" value="1"/>
</dbReference>
<dbReference type="GO" id="GO:0004222">
    <property type="term" value="F:metalloendopeptidase activity"/>
    <property type="evidence" value="ECO:0007669"/>
    <property type="project" value="InterPro"/>
</dbReference>
<dbReference type="AlphaFoldDB" id="A0AAJ5F311"/>
<feature type="domain" description="Peptidase M16 N-terminal" evidence="4">
    <location>
        <begin position="71"/>
        <end position="215"/>
    </location>
</feature>
<dbReference type="InterPro" id="IPR007863">
    <property type="entry name" value="Peptidase_M16_C"/>
</dbReference>
<keyword evidence="6" id="KW-0378">Hydrolase</keyword>
<evidence type="ECO:0000256" key="1">
    <source>
        <dbReference type="ARBA" id="ARBA00007261"/>
    </source>
</evidence>
<feature type="domain" description="Peptidase M16 C-terminal" evidence="5">
    <location>
        <begin position="224"/>
        <end position="399"/>
    </location>
</feature>
<dbReference type="PANTHER" id="PTHR11851">
    <property type="entry name" value="METALLOPROTEASE"/>
    <property type="match status" value="1"/>
</dbReference>
<dbReference type="Gene3D" id="3.30.830.10">
    <property type="entry name" value="Metalloenzyme, LuxS/M16 peptidase-like"/>
    <property type="match status" value="4"/>
</dbReference>
<dbReference type="EC" id="3.4.24.-" evidence="6"/>
<dbReference type="InterPro" id="IPR011765">
    <property type="entry name" value="Pept_M16_N"/>
</dbReference>
<evidence type="ECO:0000313" key="7">
    <source>
        <dbReference type="EMBL" id="TLK27196.1"/>
    </source>
</evidence>
<evidence type="ECO:0000313" key="9">
    <source>
        <dbReference type="Proteomes" id="UP000536909"/>
    </source>
</evidence>
<organism evidence="7 8">
    <name type="scientific">Deinococcus metallilatus</name>
    <dbReference type="NCBI Taxonomy" id="1211322"/>
    <lineage>
        <taxon>Bacteria</taxon>
        <taxon>Thermotogati</taxon>
        <taxon>Deinococcota</taxon>
        <taxon>Deinococci</taxon>
        <taxon>Deinococcales</taxon>
        <taxon>Deinococcaceae</taxon>
        <taxon>Deinococcus</taxon>
    </lineage>
</organism>
<dbReference type="InterPro" id="IPR001431">
    <property type="entry name" value="Pept_M16_Zn_BS"/>
</dbReference>
<gene>
    <name evidence="7" type="ORF">FCS05_09975</name>
    <name evidence="6" type="ORF">HNQ10_002325</name>
</gene>
<evidence type="ECO:0000259" key="4">
    <source>
        <dbReference type="Pfam" id="PF00675"/>
    </source>
</evidence>
<dbReference type="Pfam" id="PF05193">
    <property type="entry name" value="Peptidase_M16_C"/>
    <property type="match status" value="2"/>
</dbReference>
<reference evidence="6 9" key="2">
    <citation type="submission" date="2020-08" db="EMBL/GenBank/DDBJ databases">
        <title>Genomic Encyclopedia of Type Strains, Phase IV (KMG-IV): sequencing the most valuable type-strain genomes for metagenomic binning, comparative biology and taxonomic classification.</title>
        <authorList>
            <person name="Goeker M."/>
        </authorList>
    </citation>
    <scope>NUCLEOTIDE SEQUENCE [LARGE SCALE GENOMIC DNA]</scope>
    <source>
        <strain evidence="6 9">DSM 105434</strain>
    </source>
</reference>
<accession>A0AAJ5F311</accession>
<dbReference type="Pfam" id="PF00675">
    <property type="entry name" value="Peptidase_M16"/>
    <property type="match status" value="1"/>
</dbReference>
<evidence type="ECO:0000256" key="3">
    <source>
        <dbReference type="SAM" id="SignalP"/>
    </source>
</evidence>
<dbReference type="InterPro" id="IPR050361">
    <property type="entry name" value="MPP/UQCRC_Complex"/>
</dbReference>
<evidence type="ECO:0000313" key="6">
    <source>
        <dbReference type="EMBL" id="MBB5295496.1"/>
    </source>
</evidence>
<feature type="signal peptide" evidence="3">
    <location>
        <begin position="1"/>
        <end position="29"/>
    </location>
</feature>
<keyword evidence="6" id="KW-0645">Protease</keyword>
<evidence type="ECO:0000313" key="8">
    <source>
        <dbReference type="Proteomes" id="UP000308000"/>
    </source>
</evidence>
<evidence type="ECO:0000256" key="2">
    <source>
        <dbReference type="RuleBase" id="RU004447"/>
    </source>
</evidence>
<dbReference type="EMBL" id="JACHFV010000007">
    <property type="protein sequence ID" value="MBB5295496.1"/>
    <property type="molecule type" value="Genomic_DNA"/>
</dbReference>
<feature type="domain" description="Peptidase M16 C-terminal" evidence="5">
    <location>
        <begin position="681"/>
        <end position="860"/>
    </location>
</feature>
<dbReference type="RefSeq" id="WP_129118204.1">
    <property type="nucleotide sequence ID" value="NZ_BSUI01000015.1"/>
</dbReference>
<dbReference type="Proteomes" id="UP000308000">
    <property type="component" value="Unassembled WGS sequence"/>
</dbReference>
<dbReference type="Proteomes" id="UP000536909">
    <property type="component" value="Unassembled WGS sequence"/>
</dbReference>
<dbReference type="GO" id="GO:0046872">
    <property type="term" value="F:metal ion binding"/>
    <property type="evidence" value="ECO:0007669"/>
    <property type="project" value="InterPro"/>
</dbReference>
<dbReference type="EMBL" id="VBRC01000006">
    <property type="protein sequence ID" value="TLK27196.1"/>
    <property type="molecule type" value="Genomic_DNA"/>
</dbReference>
<dbReference type="SUPFAM" id="SSF63411">
    <property type="entry name" value="LuxS/MPP-like metallohydrolase"/>
    <property type="match status" value="4"/>
</dbReference>
<comment type="caution">
    <text evidence="7">The sequence shown here is derived from an EMBL/GenBank/DDBJ whole genome shotgun (WGS) entry which is preliminary data.</text>
</comment>